<name>A0A699JSA5_TANCI</name>
<sequence length="369" mass="42236">METEVAKCSVDKKYFEIEKKELHLDNDCLLDHIICQDVMNVVMHANDHHDNVLPNCLVHDNSVDILAMSESCVDECNKCLALKTKLFKNKDLIEKDENSCKNQNAPTFNQLFKINELKAQSQEKDTVIRKLKDKIKSSSGIYSVENVKKDIDEIERINIKLEHSVDIDEIERINIKLEHSVVKLLSENENLRKEQEHLKSIYKDQFDLIKKTRVRSKEHCDSLIAQIDAKSIENLDLNAQLQEKVFAIAALENELRKLKRKMTRRVRFAESNDTLQDKTQKQVQPQDKPTTNNDMSPSTRVSFSADASGSKPMSDTKKDRISQTLSSNKKKNKVEDQPSIAKSSLNNVNHISKIVGSKNVKHSVLNTNS</sequence>
<dbReference type="AlphaFoldDB" id="A0A699JSA5"/>
<keyword evidence="1" id="KW-0175">Coiled coil</keyword>
<evidence type="ECO:0000313" key="3">
    <source>
        <dbReference type="EMBL" id="GFA51027.1"/>
    </source>
</evidence>
<protein>
    <recommendedName>
        <fullName evidence="4">Pyruvate, phosphate dikinase regulatory protein, chloroplastic</fullName>
    </recommendedName>
</protein>
<feature type="compositionally biased region" description="Polar residues" evidence="2">
    <location>
        <begin position="281"/>
        <end position="313"/>
    </location>
</feature>
<proteinExistence type="predicted"/>
<feature type="coiled-coil region" evidence="1">
    <location>
        <begin position="114"/>
        <end position="201"/>
    </location>
</feature>
<reference evidence="3" key="1">
    <citation type="journal article" date="2019" name="Sci. Rep.">
        <title>Draft genome of Tanacetum cinerariifolium, the natural source of mosquito coil.</title>
        <authorList>
            <person name="Yamashiro T."/>
            <person name="Shiraishi A."/>
            <person name="Satake H."/>
            <person name="Nakayama K."/>
        </authorList>
    </citation>
    <scope>NUCLEOTIDE SEQUENCE</scope>
</reference>
<evidence type="ECO:0008006" key="4">
    <source>
        <dbReference type="Google" id="ProtNLM"/>
    </source>
</evidence>
<comment type="caution">
    <text evidence="3">The sequence shown here is derived from an EMBL/GenBank/DDBJ whole genome shotgun (WGS) entry which is preliminary data.</text>
</comment>
<dbReference type="EMBL" id="BKCJ010436660">
    <property type="protein sequence ID" value="GFA51027.1"/>
    <property type="molecule type" value="Genomic_DNA"/>
</dbReference>
<evidence type="ECO:0000256" key="1">
    <source>
        <dbReference type="SAM" id="Coils"/>
    </source>
</evidence>
<evidence type="ECO:0000256" key="2">
    <source>
        <dbReference type="SAM" id="MobiDB-lite"/>
    </source>
</evidence>
<accession>A0A699JSA5</accession>
<gene>
    <name evidence="3" type="ORF">Tci_622999</name>
</gene>
<feature type="region of interest" description="Disordered" evidence="2">
    <location>
        <begin position="269"/>
        <end position="344"/>
    </location>
</feature>
<organism evidence="3">
    <name type="scientific">Tanacetum cinerariifolium</name>
    <name type="common">Dalmatian daisy</name>
    <name type="synonym">Chrysanthemum cinerariifolium</name>
    <dbReference type="NCBI Taxonomy" id="118510"/>
    <lineage>
        <taxon>Eukaryota</taxon>
        <taxon>Viridiplantae</taxon>
        <taxon>Streptophyta</taxon>
        <taxon>Embryophyta</taxon>
        <taxon>Tracheophyta</taxon>
        <taxon>Spermatophyta</taxon>
        <taxon>Magnoliopsida</taxon>
        <taxon>eudicotyledons</taxon>
        <taxon>Gunneridae</taxon>
        <taxon>Pentapetalae</taxon>
        <taxon>asterids</taxon>
        <taxon>campanulids</taxon>
        <taxon>Asterales</taxon>
        <taxon>Asteraceae</taxon>
        <taxon>Asteroideae</taxon>
        <taxon>Anthemideae</taxon>
        <taxon>Anthemidinae</taxon>
        <taxon>Tanacetum</taxon>
    </lineage>
</organism>
<feature type="compositionally biased region" description="Basic and acidic residues" evidence="2">
    <location>
        <begin position="269"/>
        <end position="280"/>
    </location>
</feature>